<protein>
    <recommendedName>
        <fullName evidence="2">SWIM-type domain-containing protein</fullName>
    </recommendedName>
</protein>
<keyword evidence="1" id="KW-0863">Zinc-finger</keyword>
<evidence type="ECO:0000259" key="2">
    <source>
        <dbReference type="PROSITE" id="PS50966"/>
    </source>
</evidence>
<comment type="caution">
    <text evidence="3">The sequence shown here is derived from an EMBL/GenBank/DDBJ whole genome shotgun (WGS) entry which is preliminary data.</text>
</comment>
<organism evidence="3 4">
    <name type="scientific">Litchfieldella qijiaojingensis</name>
    <dbReference type="NCBI Taxonomy" id="980347"/>
    <lineage>
        <taxon>Bacteria</taxon>
        <taxon>Pseudomonadati</taxon>
        <taxon>Pseudomonadota</taxon>
        <taxon>Gammaproteobacteria</taxon>
        <taxon>Oceanospirillales</taxon>
        <taxon>Halomonadaceae</taxon>
        <taxon>Litchfieldella</taxon>
    </lineage>
</organism>
<dbReference type="InterPro" id="IPR007527">
    <property type="entry name" value="Znf_SWIM"/>
</dbReference>
<reference evidence="4" key="1">
    <citation type="journal article" date="2019" name="Int. J. Syst. Evol. Microbiol.">
        <title>The Global Catalogue of Microorganisms (GCM) 10K type strain sequencing project: providing services to taxonomists for standard genome sequencing and annotation.</title>
        <authorList>
            <consortium name="The Broad Institute Genomics Platform"/>
            <consortium name="The Broad Institute Genome Sequencing Center for Infectious Disease"/>
            <person name="Wu L."/>
            <person name="Ma J."/>
        </authorList>
    </citation>
    <scope>NUCLEOTIDE SEQUENCE [LARGE SCALE GENOMIC DNA]</scope>
    <source>
        <strain evidence="4">KCTC 22228</strain>
    </source>
</reference>
<keyword evidence="1" id="KW-0479">Metal-binding</keyword>
<dbReference type="Proteomes" id="UP000653056">
    <property type="component" value="Unassembled WGS sequence"/>
</dbReference>
<dbReference type="EMBL" id="BMXS01000017">
    <property type="protein sequence ID" value="GGY00675.1"/>
    <property type="molecule type" value="Genomic_DNA"/>
</dbReference>
<name>A0ABQ2YZQ6_9GAMM</name>
<sequence length="336" mass="37674">MQDEEALLSDRQLVLLAGEAAFGRGVDYFRQGLVLGWNKKGATITAEVEGSERYHVTLELSKRGLDGGCDCPASEGIDFCKHCVATALAYRAEQAEQTCLTGGDDTDRIRAYLQQMDKPALVDALLTLIEDDQLLLQQWSLRADAVLGVLDYKALKKRITAAFPLNRDLYRYEQVRTYFAKAEAVVDLLAEQAPQLPPEQCLTLVDYALARMARALETIDDSGGFRFHCEQTLQELHVQTVQRLGWPPGKLAKYLYELAFGDSENFYPGIPDAYHEALGGDEMDAYHACLQQAWDALPNLTKDAGWPEKYRYLRLRDPLLKRAEANGDFPAILALY</sequence>
<keyword evidence="1" id="KW-0862">Zinc</keyword>
<evidence type="ECO:0000313" key="4">
    <source>
        <dbReference type="Proteomes" id="UP000653056"/>
    </source>
</evidence>
<dbReference type="PROSITE" id="PS50966">
    <property type="entry name" value="ZF_SWIM"/>
    <property type="match status" value="1"/>
</dbReference>
<gene>
    <name evidence="3" type="ORF">GCM10007160_30500</name>
</gene>
<feature type="domain" description="SWIM-type" evidence="2">
    <location>
        <begin position="54"/>
        <end position="91"/>
    </location>
</feature>
<accession>A0ABQ2YZQ6</accession>
<evidence type="ECO:0000256" key="1">
    <source>
        <dbReference type="PROSITE-ProRule" id="PRU00325"/>
    </source>
</evidence>
<keyword evidence="4" id="KW-1185">Reference proteome</keyword>
<evidence type="ECO:0000313" key="3">
    <source>
        <dbReference type="EMBL" id="GGY00675.1"/>
    </source>
</evidence>
<proteinExistence type="predicted"/>